<evidence type="ECO:0000256" key="3">
    <source>
        <dbReference type="SAM" id="Coils"/>
    </source>
</evidence>
<feature type="compositionally biased region" description="Basic and acidic residues" evidence="4">
    <location>
        <begin position="780"/>
        <end position="802"/>
    </location>
</feature>
<feature type="compositionally biased region" description="Polar residues" evidence="4">
    <location>
        <begin position="698"/>
        <end position="728"/>
    </location>
</feature>
<dbReference type="SUPFAM" id="SSF48452">
    <property type="entry name" value="TPR-like"/>
    <property type="match status" value="1"/>
</dbReference>
<dbReference type="Gene3D" id="1.25.40.10">
    <property type="entry name" value="Tetratricopeptide repeat domain"/>
    <property type="match status" value="1"/>
</dbReference>
<dbReference type="InterPro" id="IPR019734">
    <property type="entry name" value="TPR_rpt"/>
</dbReference>
<gene>
    <name evidence="6" type="ORF">PROFUN_05524</name>
</gene>
<dbReference type="Pfam" id="PF12807">
    <property type="entry name" value="eIF3_p135"/>
    <property type="match status" value="1"/>
</dbReference>
<dbReference type="InterPro" id="IPR027523">
    <property type="entry name" value="CLU_prot"/>
</dbReference>
<keyword evidence="3" id="KW-0175">Coiled coil</keyword>
<dbReference type="InParanoid" id="A0A2P6NR00"/>
<accession>A0A2P6NR00</accession>
<dbReference type="PROSITE" id="PS51823">
    <property type="entry name" value="CLU"/>
    <property type="match status" value="1"/>
</dbReference>
<dbReference type="PANTHER" id="PTHR12601:SF6">
    <property type="entry name" value="CLUSTERED MITOCHONDRIA PROTEIN HOMOLOG"/>
    <property type="match status" value="1"/>
</dbReference>
<dbReference type="EMBL" id="MDYQ01000032">
    <property type="protein sequence ID" value="PRP86383.1"/>
    <property type="molecule type" value="Genomic_DNA"/>
</dbReference>
<dbReference type="PROSITE" id="PS50005">
    <property type="entry name" value="TPR"/>
    <property type="match status" value="1"/>
</dbReference>
<proteinExistence type="predicted"/>
<sequence>MEAVLSSVETRRWLVGPDFLGKLERRGSGAAISPDASKFSLAITKRASGGIISNTNLASEAHPAKRRKRAHNMMDDNQREDPEDGGMCSPEDFSEPSTPGIFSSERMGTPNAEGNTPGLAASGTYRMFFQNNITEDPGIYSQSITLDTIDRLGRTISPTAAHRPSSRKKDFGTKYTCESKMPLPRYTEGKWLHAPKVEFSLAFDENKQTEIILRRRKILERVKNTGRYRKGMEVLSRQIAFADTQNWANLEQMLSEQNFNDENEEKALTNEEAEFGTREFGDEDGDDEDDGTNWYFANQPERVPRRSISSASSFDVASLISNGNATPPTPILKSLSQSVDGMKPIMGRVNGKLICWHGPNCHINNYRHTQKYYHPKAELNTSTSSLDVSMTTTTTTTNLTATGDSRPACRFGSSCRATAASHHREYYHPPALLPTSMMRMDNNTSSSDLDSPRKRSFSDRPNLTLSRSGNSSTGGTPQNTGTPQTRRNVVEVDMTDVSSPSPVATNIGTSGYIDQSEKNNSTESKPPQRRMSASSNSFRTLLGNRSATNLSSLGYTDTDPATTLGNTQPSTPNKALRAVMGPPSLMGKTPEETEPTSGYIEGGAAVPLPPPASAHMPTLPPTRVTVTPATPRTPVPAVVFARQEADSTGYLQDEGPQVPSVVTPPAARRGYSALRSGSDLPSYGNSAGYRQGDARPLTDSTQNAGSLSNSGAAVGNTPGNNGASTGNTMVPPRSVPRRTLQRTPSVAAYLVDEDEDQPSTASSTPNTLHPTLHRSVSIDSSRETRSRSGSIKLEDVMQKTREQATSNTSVLHRNRNSVQRQLSFGVSESEGEENDSIPPQNMFGRSSYQMEQVKLFNGELSVRNSYIVEDDPPPRKRTPAPNTSAPSILTSSKSFPNHLNLQALPPPIMDSPPEIISATPDKRNNIMRPSLQRTVSTPSGNRYSQTPTRPPPPSRPRPAANNNQLKRMLSCLNQDQLTELVVRMSSEGNMEDVLVDMLNSEDFLPDNPRNDTDGNKDAPFSWNDAFQDQIKAVREITSNTKQEDQIRIYEALAKHSQNFIYTATTYGKIIISEVALPPDQKTIKPFRTATEGAGGEKYLCKGIYFKFAVNSGGIYPGDEEAAKVAGHELKSLNQLFSLWIRDLHFPMMILLDYRGYRLIAMSTLPINEDTIVDAGRTIHTDNVTINEKIREIAQRLHLKEHKVGPKLAHKTISTPVDLEAHRGIDHRFYLLDFSRLFPPALPDGTRSAYLYKLFRPEFSSSYPVFLCSDGFSNFIKAHDPEAHNDEIREATEHLFGTVIPKFAEHLIELASETLPDYRSNFPSLLLSLHSHGINIRYLGRVRACLTGDTPGEAYWRFFILLEMLARTIKQWVRSDLRNTMVRLKQTGEEPYKAMVIRTLNILFGDHSMSTEEWNGTLRQKVKNKFAFGLTDEELSEGYDFKAAFSASLPDVIDGKCLLFKRITEQCGFSFSPTTKQAFEENEAVYRFQRPLDETDLEALDVRVKSMNIVQHSEGFILKLKASKRTEHESERLFHLAISKFKAAIESHSSNKVTLRNLGDCLMHIGNQIQAEKYFKDAIAADPRDSSTLWKFGMFNELVEKYDLAEECYLLSLEADLSHSNCSSVYADFLMSCRKNYYEADLFYQMSIATNPRNAYALNNYACYLTCVKRNFEAADRYYKMALIADREQPTHIRNYSAFTDRIKKLEDEAEQITRVAAEVEKRQVMRSNNLGKRLGDTYSTNEEEKEKKKTLTAAQKRNLRRKKIRALHRAGEDSGPNTPALSLSASYTYFPPDSLPNKLSFSEGGYNGGEETEEKEGTTSRVALRQRSASMGGPRRRPLDSEDDF</sequence>
<feature type="compositionally biased region" description="Polar residues" evidence="4">
    <location>
        <begin position="803"/>
        <end position="819"/>
    </location>
</feature>
<evidence type="ECO:0000313" key="7">
    <source>
        <dbReference type="Proteomes" id="UP000241769"/>
    </source>
</evidence>
<dbReference type="OrthoDB" id="626167at2759"/>
<feature type="coiled-coil region" evidence="3">
    <location>
        <begin position="1695"/>
        <end position="1722"/>
    </location>
</feature>
<evidence type="ECO:0000313" key="6">
    <source>
        <dbReference type="EMBL" id="PRP86383.1"/>
    </source>
</evidence>
<evidence type="ECO:0000256" key="4">
    <source>
        <dbReference type="SAM" id="MobiDB-lite"/>
    </source>
</evidence>
<evidence type="ECO:0000259" key="5">
    <source>
        <dbReference type="PROSITE" id="PS51823"/>
    </source>
</evidence>
<feature type="region of interest" description="Disordered" evidence="4">
    <location>
        <begin position="549"/>
        <end position="575"/>
    </location>
</feature>
<feature type="compositionally biased region" description="Polar residues" evidence="4">
    <location>
        <begin position="880"/>
        <end position="900"/>
    </location>
</feature>
<feature type="compositionally biased region" description="Polar residues" evidence="4">
    <location>
        <begin position="459"/>
        <end position="468"/>
    </location>
</feature>
<feature type="region of interest" description="Disordered" evidence="4">
    <location>
        <begin position="1727"/>
        <end position="1753"/>
    </location>
</feature>
<feature type="region of interest" description="Disordered" evidence="4">
    <location>
        <begin position="866"/>
        <end position="961"/>
    </location>
</feature>
<comment type="caution">
    <text evidence="6">The sequence shown here is derived from an EMBL/GenBank/DDBJ whole genome shotgun (WGS) entry which is preliminary data.</text>
</comment>
<feature type="region of interest" description="Disordered" evidence="4">
    <location>
        <begin position="672"/>
        <end position="819"/>
    </location>
</feature>
<feature type="compositionally biased region" description="Low complexity" evidence="4">
    <location>
        <begin position="469"/>
        <end position="485"/>
    </location>
</feature>
<evidence type="ECO:0000256" key="1">
    <source>
        <dbReference type="ARBA" id="ARBA00022490"/>
    </source>
</evidence>
<feature type="repeat" description="TPR" evidence="2">
    <location>
        <begin position="1551"/>
        <end position="1584"/>
    </location>
</feature>
<feature type="region of interest" description="Disordered" evidence="4">
    <location>
        <begin position="1796"/>
        <end position="1845"/>
    </location>
</feature>
<dbReference type="InterPro" id="IPR033646">
    <property type="entry name" value="CLU-central"/>
</dbReference>
<name>A0A2P6NR00_9EUKA</name>
<keyword evidence="1" id="KW-0963">Cytoplasm</keyword>
<dbReference type="GO" id="GO:0003729">
    <property type="term" value="F:mRNA binding"/>
    <property type="evidence" value="ECO:0007669"/>
    <property type="project" value="TreeGrafter"/>
</dbReference>
<evidence type="ECO:0000256" key="2">
    <source>
        <dbReference type="PROSITE-ProRule" id="PRU00339"/>
    </source>
</evidence>
<dbReference type="GO" id="GO:0005737">
    <property type="term" value="C:cytoplasm"/>
    <property type="evidence" value="ECO:0007669"/>
    <property type="project" value="TreeGrafter"/>
</dbReference>
<keyword evidence="7" id="KW-1185">Reference proteome</keyword>
<dbReference type="InterPro" id="IPR025697">
    <property type="entry name" value="CLU_dom"/>
</dbReference>
<dbReference type="GO" id="GO:0048312">
    <property type="term" value="P:intracellular distribution of mitochondria"/>
    <property type="evidence" value="ECO:0007669"/>
    <property type="project" value="TreeGrafter"/>
</dbReference>
<dbReference type="InterPro" id="IPR011990">
    <property type="entry name" value="TPR-like_helical_dom_sf"/>
</dbReference>
<feature type="compositionally biased region" description="Polar residues" evidence="4">
    <location>
        <begin position="758"/>
        <end position="769"/>
    </location>
</feature>
<feature type="region of interest" description="Disordered" evidence="4">
    <location>
        <begin position="433"/>
        <end position="535"/>
    </location>
</feature>
<feature type="region of interest" description="Disordered" evidence="4">
    <location>
        <begin position="54"/>
        <end position="115"/>
    </location>
</feature>
<dbReference type="PANTHER" id="PTHR12601">
    <property type="entry name" value="EUKARYOTIC TRANSLATION INITIATION FACTOR 3 SUBUNIT EIF-3"/>
    <property type="match status" value="1"/>
</dbReference>
<protein>
    <recommendedName>
        <fullName evidence="5">Clu domain-containing protein</fullName>
    </recommendedName>
</protein>
<feature type="compositionally biased region" description="Polar residues" evidence="4">
    <location>
        <begin position="496"/>
        <end position="535"/>
    </location>
</feature>
<feature type="compositionally biased region" description="Polar residues" evidence="4">
    <location>
        <begin position="549"/>
        <end position="573"/>
    </location>
</feature>
<organism evidence="6 7">
    <name type="scientific">Planoprotostelium fungivorum</name>
    <dbReference type="NCBI Taxonomy" id="1890364"/>
    <lineage>
        <taxon>Eukaryota</taxon>
        <taxon>Amoebozoa</taxon>
        <taxon>Evosea</taxon>
        <taxon>Variosea</taxon>
        <taxon>Cavosteliida</taxon>
        <taxon>Cavosteliaceae</taxon>
        <taxon>Planoprotostelium</taxon>
    </lineage>
</organism>
<feature type="compositionally biased region" description="Polar residues" evidence="4">
    <location>
        <begin position="931"/>
        <end position="943"/>
    </location>
</feature>
<keyword evidence="2" id="KW-0802">TPR repeat</keyword>
<feature type="domain" description="Clu" evidence="5">
    <location>
        <begin position="996"/>
        <end position="1244"/>
    </location>
</feature>
<dbReference type="Pfam" id="PF13236">
    <property type="entry name" value="CLU"/>
    <property type="match status" value="1"/>
</dbReference>
<dbReference type="Proteomes" id="UP000241769">
    <property type="component" value="Unassembled WGS sequence"/>
</dbReference>
<reference evidence="6 7" key="1">
    <citation type="journal article" date="2018" name="Genome Biol. Evol.">
        <title>Multiple Roots of Fruiting Body Formation in Amoebozoa.</title>
        <authorList>
            <person name="Hillmann F."/>
            <person name="Forbes G."/>
            <person name="Novohradska S."/>
            <person name="Ferling I."/>
            <person name="Riege K."/>
            <person name="Groth M."/>
            <person name="Westermann M."/>
            <person name="Marz M."/>
            <person name="Spaller T."/>
            <person name="Winckler T."/>
            <person name="Schaap P."/>
            <person name="Glockner G."/>
        </authorList>
    </citation>
    <scope>NUCLEOTIDE SEQUENCE [LARGE SCALE GENOMIC DNA]</scope>
    <source>
        <strain evidence="6 7">Jena</strain>
    </source>
</reference>